<name>A0A1B3SKI6_9MOLU</name>
<feature type="transmembrane region" description="Helical" evidence="7">
    <location>
        <begin position="198"/>
        <end position="219"/>
    </location>
</feature>
<keyword evidence="3" id="KW-1003">Cell membrane</keyword>
<keyword evidence="5 7" id="KW-1133">Transmembrane helix</keyword>
<evidence type="ECO:0000256" key="6">
    <source>
        <dbReference type="ARBA" id="ARBA00023136"/>
    </source>
</evidence>
<dbReference type="Gene3D" id="1.10.3720.10">
    <property type="entry name" value="MetI-like"/>
    <property type="match status" value="1"/>
</dbReference>
<dbReference type="GO" id="GO:0005886">
    <property type="term" value="C:plasma membrane"/>
    <property type="evidence" value="ECO:0007669"/>
    <property type="project" value="UniProtKB-SubCell"/>
</dbReference>
<feature type="transmembrane region" description="Helical" evidence="7">
    <location>
        <begin position="333"/>
        <end position="354"/>
    </location>
</feature>
<dbReference type="GO" id="GO:0055085">
    <property type="term" value="P:transmembrane transport"/>
    <property type="evidence" value="ECO:0007669"/>
    <property type="project" value="InterPro"/>
</dbReference>
<evidence type="ECO:0000256" key="2">
    <source>
        <dbReference type="ARBA" id="ARBA00022448"/>
    </source>
</evidence>
<feature type="transmembrane region" description="Helical" evidence="7">
    <location>
        <begin position="269"/>
        <end position="289"/>
    </location>
</feature>
<dbReference type="PANTHER" id="PTHR30465:SF0">
    <property type="entry name" value="OLIGOPEPTIDE TRANSPORT SYSTEM PERMEASE PROTEIN APPB"/>
    <property type="match status" value="1"/>
</dbReference>
<protein>
    <submittedName>
        <fullName evidence="9">Oligopeptide ABC transporter permease</fullName>
    </submittedName>
</protein>
<dbReference type="PANTHER" id="PTHR30465">
    <property type="entry name" value="INNER MEMBRANE ABC TRANSPORTER"/>
    <property type="match status" value="1"/>
</dbReference>
<dbReference type="AlphaFoldDB" id="A0A1B3SKI6"/>
<organism evidence="9 10">
    <name type="scientific">Spiroplasma helicoides</name>
    <dbReference type="NCBI Taxonomy" id="216938"/>
    <lineage>
        <taxon>Bacteria</taxon>
        <taxon>Bacillati</taxon>
        <taxon>Mycoplasmatota</taxon>
        <taxon>Mollicutes</taxon>
        <taxon>Entomoplasmatales</taxon>
        <taxon>Spiroplasmataceae</taxon>
        <taxon>Spiroplasma</taxon>
    </lineage>
</organism>
<feature type="domain" description="ABC transmembrane type-1" evidence="8">
    <location>
        <begin position="194"/>
        <end position="396"/>
    </location>
</feature>
<evidence type="ECO:0000259" key="8">
    <source>
        <dbReference type="PROSITE" id="PS50928"/>
    </source>
</evidence>
<gene>
    <name evidence="9" type="primary">oppB</name>
    <name evidence="9" type="ORF">SHELI_v1c05000</name>
</gene>
<keyword evidence="4 7" id="KW-0812">Transmembrane</keyword>
<reference evidence="9 10" key="1">
    <citation type="submission" date="2016-08" db="EMBL/GenBank/DDBJ databases">
        <title>Complete genome sequence of Spiroplasma helicoides TABS-2 (DSM 22551).</title>
        <authorList>
            <person name="Shen W.-Y."/>
            <person name="Lo W.-S."/>
            <person name="Lai Y.-C."/>
            <person name="Kuo C.-H."/>
        </authorList>
    </citation>
    <scope>NUCLEOTIDE SEQUENCE [LARGE SCALE GENOMIC DNA]</scope>
    <source>
        <strain evidence="9 10">TABS-2</strain>
    </source>
</reference>
<dbReference type="RefSeq" id="WP_069116399.1">
    <property type="nucleotide sequence ID" value="NZ_CP017015.1"/>
</dbReference>
<accession>A0A1B3SKI6</accession>
<dbReference type="InterPro" id="IPR000515">
    <property type="entry name" value="MetI-like"/>
</dbReference>
<evidence type="ECO:0000256" key="1">
    <source>
        <dbReference type="ARBA" id="ARBA00004651"/>
    </source>
</evidence>
<dbReference type="Pfam" id="PF00528">
    <property type="entry name" value="BPD_transp_1"/>
    <property type="match status" value="1"/>
</dbReference>
<sequence length="408" mass="45934">MENRSNDLTEASQIDQLFNEVSLDHEVKKTNKSFFEKFKYFLLKVNESRLEFVQKVPLFSYSLKRIIYAFITLYVAIIVSYALLRAVTTDTTYIMDLNLDKLGIKYGSPEYNNLVNNRKKLYGADGPLLKQIFIYLRNVTPIIPKDIIRDPIINSSGEIQGRTERMWFYLGVVFGRSSGLVPGSLVQDAFKTAMPVSFMLGGTAVALSYILGVPLGIIAARNKEKWKDSTINGTSLAITAIPALVLIKLLYQMAIYVFGAGARWTDSTLYTKMFPVIGIMLMIMPIVIIETRRYVIDEMTSDYTKFAVSKGLSGSYVFFVHVFRNAGIRIVKYIPEIFILTMFGSSILVERHWTVNGMSRFILDGVSDKDTFLVLGYIFCSASAGVFATLIGDLLLAVLDPRVKLTTK</sequence>
<evidence type="ECO:0000256" key="3">
    <source>
        <dbReference type="ARBA" id="ARBA00022475"/>
    </source>
</evidence>
<dbReference type="EMBL" id="CP017015">
    <property type="protein sequence ID" value="AOG60451.1"/>
    <property type="molecule type" value="Genomic_DNA"/>
</dbReference>
<evidence type="ECO:0000313" key="10">
    <source>
        <dbReference type="Proteomes" id="UP000094378"/>
    </source>
</evidence>
<dbReference type="CDD" id="cd06261">
    <property type="entry name" value="TM_PBP2"/>
    <property type="match status" value="1"/>
</dbReference>
<dbReference type="KEGG" id="shj:SHELI_v1c05000"/>
<keyword evidence="10" id="KW-1185">Reference proteome</keyword>
<feature type="transmembrane region" description="Helical" evidence="7">
    <location>
        <begin position="231"/>
        <end position="257"/>
    </location>
</feature>
<evidence type="ECO:0000256" key="7">
    <source>
        <dbReference type="RuleBase" id="RU363032"/>
    </source>
</evidence>
<feature type="transmembrane region" description="Helical" evidence="7">
    <location>
        <begin position="374"/>
        <end position="399"/>
    </location>
</feature>
<evidence type="ECO:0000313" key="9">
    <source>
        <dbReference type="EMBL" id="AOG60451.1"/>
    </source>
</evidence>
<comment type="subcellular location">
    <subcellularLocation>
        <location evidence="1 7">Cell membrane</location>
        <topology evidence="1 7">Multi-pass membrane protein</topology>
    </subcellularLocation>
</comment>
<dbReference type="NCBIfam" id="NF043081">
    <property type="entry name" value="MMSYN1_0165"/>
    <property type="match status" value="1"/>
</dbReference>
<evidence type="ECO:0000256" key="5">
    <source>
        <dbReference type="ARBA" id="ARBA00022989"/>
    </source>
</evidence>
<feature type="transmembrane region" description="Helical" evidence="7">
    <location>
        <begin position="66"/>
        <end position="84"/>
    </location>
</feature>
<evidence type="ECO:0000256" key="4">
    <source>
        <dbReference type="ARBA" id="ARBA00022692"/>
    </source>
</evidence>
<keyword evidence="2 7" id="KW-0813">Transport</keyword>
<dbReference type="InterPro" id="IPR035906">
    <property type="entry name" value="MetI-like_sf"/>
</dbReference>
<comment type="similarity">
    <text evidence="7">Belongs to the binding-protein-dependent transport system permease family.</text>
</comment>
<dbReference type="PROSITE" id="PS50928">
    <property type="entry name" value="ABC_TM1"/>
    <property type="match status" value="1"/>
</dbReference>
<proteinExistence type="inferred from homology"/>
<dbReference type="Proteomes" id="UP000094378">
    <property type="component" value="Chromosome"/>
</dbReference>
<dbReference type="SUPFAM" id="SSF161098">
    <property type="entry name" value="MetI-like"/>
    <property type="match status" value="1"/>
</dbReference>
<keyword evidence="6 7" id="KW-0472">Membrane</keyword>
<dbReference type="OrthoDB" id="9773221at2"/>
<dbReference type="STRING" id="216938.SHELI_v1c05000"/>